<comment type="caution">
    <text evidence="24">The sequence shown here is derived from an EMBL/GenBank/DDBJ whole genome shotgun (WGS) entry which is preliminary data.</text>
</comment>
<dbReference type="SMART" id="SM00174">
    <property type="entry name" value="RHO"/>
    <property type="match status" value="2"/>
</dbReference>
<evidence type="ECO:0000256" key="11">
    <source>
        <dbReference type="ARBA" id="ARBA00022741"/>
    </source>
</evidence>
<keyword evidence="6 22" id="KW-0813">Transport</keyword>
<evidence type="ECO:0000256" key="7">
    <source>
        <dbReference type="ARBA" id="ARBA00022475"/>
    </source>
</evidence>
<keyword evidence="20 22" id="KW-0636">Prenylation</keyword>
<sequence>MPRDAPLGHRTAAPPVPPHRARPARPGGAQERPLKCVLLGDGAVGKTSLVVSYTTNGYPTKYVPTAFDDFSAVVQVDGTPVQLQLCDTAGQDEFDKLRHLCYPRADALLLCFSVVSPASFQNVWEKWVPEIRRCCPLAPVVLVGTQCDLRQDVKVLIELARRQERPVPGGDARGLADKLGAVAYVECSALTQKNLKEVFDAAIAAGLHFSERRARKERRVRSTADKVKTLSKAWWKNQIEPSHPSAVSLLQRSRPSPVPSSSDSALPKSVNEGTGGDLCFSSIYFYTLEMTPLKIPLHKVHRPASLEKPANLLDPVLETQQSWIQQPSLLTRSWFVPLLRRAQALHAETLELLSSPYRSPVRQQCCPASVGNQCGRDLPPSPSCCLIHSPPSPPPLTLCSLGCASLHFKLHWFEYWALAALDHLLTQRIPVALVSSARRSRSRIRSDHNYSQWLSLPLLGLCGCGIAPLRRAGSPHQQFATGETWVESHTLSCPRSGRVRKGLIVLFQFAQNLTALLLHVQLLCRKGTAARASEGSLGELDAELLRSSALQNRGWNMTRALLCWQRGWEVHSSCAQQLKSLHCCLCAFSPRHTADRLHPGLSAQPTRASLAALSADERGGSWSGGIGMWPSRHVRSSQVGRGDAACASTLRNAEKPPACLILSPGRHTPPARSQLCFLHCVWATASPEPGGSHCSAVPGELVQPRAQQDRLGKSSPTGRSPGDEETWTVPPVINTTTVPLFSCTEKLQAESDFLFKFLVIGSAGTGKSCLLHQFIENKFKQDSNHTIGVEFGSRVVNVGGKTVKLQIWDTAGQERFRSVTRSYYRGAAGALLVYDITSRETYNALTNWLTDARTLASPNIVIILCGNKKDLDADREVTFLEASRFAQENELMFLETSALTGENVEEAFLKCARTILNKIESGELDPERMGSGIQYGDASLRQLRQPRSTTAQSKQQCSC</sequence>
<reference evidence="24" key="1">
    <citation type="journal article" date="2021" name="Cell">
        <title>Tracing the genetic footprints of vertebrate landing in non-teleost ray-finned fishes.</title>
        <authorList>
            <person name="Bi X."/>
            <person name="Wang K."/>
            <person name="Yang L."/>
            <person name="Pan H."/>
            <person name="Jiang H."/>
            <person name="Wei Q."/>
            <person name="Fang M."/>
            <person name="Yu H."/>
            <person name="Zhu C."/>
            <person name="Cai Y."/>
            <person name="He Y."/>
            <person name="Gan X."/>
            <person name="Zeng H."/>
            <person name="Yu D."/>
            <person name="Zhu Y."/>
            <person name="Jiang H."/>
            <person name="Qiu Q."/>
            <person name="Yang H."/>
            <person name="Zhang Y.E."/>
            <person name="Wang W."/>
            <person name="Zhu M."/>
            <person name="He S."/>
            <person name="Zhang G."/>
        </authorList>
    </citation>
    <scope>NUCLEOTIDE SEQUENCE</scope>
    <source>
        <strain evidence="24">Allg_001</strain>
    </source>
</reference>
<comment type="cofactor">
    <cofactor evidence="1">
        <name>Mg(2+)</name>
        <dbReference type="ChEBI" id="CHEBI:18420"/>
    </cofactor>
</comment>
<keyword evidence="10" id="KW-0479">Metal-binding</keyword>
<dbReference type="InterPro" id="IPR041819">
    <property type="entry name" value="Rab4"/>
</dbReference>
<dbReference type="SUPFAM" id="SSF52540">
    <property type="entry name" value="P-loop containing nucleoside triphosphate hydrolases"/>
    <property type="match status" value="2"/>
</dbReference>
<dbReference type="PROSITE" id="PS51419">
    <property type="entry name" value="RAB"/>
    <property type="match status" value="2"/>
</dbReference>
<keyword evidence="8" id="KW-0488">Methylation</keyword>
<evidence type="ECO:0000256" key="18">
    <source>
        <dbReference type="ARBA" id="ARBA00023139"/>
    </source>
</evidence>
<dbReference type="CDD" id="cd04130">
    <property type="entry name" value="Wrch_1"/>
    <property type="match status" value="1"/>
</dbReference>
<dbReference type="GO" id="GO:0046872">
    <property type="term" value="F:metal ion binding"/>
    <property type="evidence" value="ECO:0007669"/>
    <property type="project" value="UniProtKB-KW"/>
</dbReference>
<dbReference type="GO" id="GO:0008360">
    <property type="term" value="P:regulation of cell shape"/>
    <property type="evidence" value="ECO:0007669"/>
    <property type="project" value="UniProtKB-ARBA"/>
</dbReference>
<evidence type="ECO:0000256" key="15">
    <source>
        <dbReference type="ARBA" id="ARBA00022927"/>
    </source>
</evidence>
<dbReference type="GO" id="GO:0005525">
    <property type="term" value="F:GTP binding"/>
    <property type="evidence" value="ECO:0007669"/>
    <property type="project" value="UniProtKB-UniRule"/>
</dbReference>
<keyword evidence="16 22" id="KW-0342">GTP-binding</keyword>
<evidence type="ECO:0000256" key="16">
    <source>
        <dbReference type="ARBA" id="ARBA00023134"/>
    </source>
</evidence>
<feature type="region of interest" description="Disordered" evidence="23">
    <location>
        <begin position="1"/>
        <end position="29"/>
    </location>
</feature>
<dbReference type="AlphaFoldDB" id="A0A8J7NVA9"/>
<comment type="similarity">
    <text evidence="4 22">Belongs to the small GTPase superfamily. Rab family.</text>
</comment>
<evidence type="ECO:0000313" key="24">
    <source>
        <dbReference type="EMBL" id="MBN3319075.1"/>
    </source>
</evidence>
<dbReference type="CDD" id="cd04113">
    <property type="entry name" value="Rab4"/>
    <property type="match status" value="1"/>
</dbReference>
<comment type="catalytic activity">
    <reaction evidence="21">
        <text>GTP + H2O = GDP + phosphate + H(+)</text>
        <dbReference type="Rhea" id="RHEA:19669"/>
        <dbReference type="ChEBI" id="CHEBI:15377"/>
        <dbReference type="ChEBI" id="CHEBI:15378"/>
        <dbReference type="ChEBI" id="CHEBI:37565"/>
        <dbReference type="ChEBI" id="CHEBI:43474"/>
        <dbReference type="ChEBI" id="CHEBI:58189"/>
        <dbReference type="EC" id="3.6.5.2"/>
    </reaction>
    <physiologicalReaction direction="left-to-right" evidence="21">
        <dbReference type="Rhea" id="RHEA:19670"/>
    </physiologicalReaction>
</comment>
<keyword evidence="19 22" id="KW-0449">Lipoprotein</keyword>
<dbReference type="NCBIfam" id="TIGR00231">
    <property type="entry name" value="small_GTP"/>
    <property type="match status" value="2"/>
</dbReference>
<evidence type="ECO:0000256" key="21">
    <source>
        <dbReference type="ARBA" id="ARBA00047660"/>
    </source>
</evidence>
<evidence type="ECO:0000256" key="6">
    <source>
        <dbReference type="ARBA" id="ARBA00022448"/>
    </source>
</evidence>
<comment type="subcellular location">
    <subcellularLocation>
        <location evidence="3 22">Cell membrane</location>
        <topology evidence="3 22">Lipid-anchor</topology>
        <orientation evidence="3 22">Cytoplasmic side</orientation>
    </subcellularLocation>
    <subcellularLocation>
        <location evidence="2">Early endosome membrane</location>
    </subcellularLocation>
</comment>
<evidence type="ECO:0000256" key="13">
    <source>
        <dbReference type="ARBA" id="ARBA00022801"/>
    </source>
</evidence>
<dbReference type="PROSITE" id="PS51420">
    <property type="entry name" value="RHO"/>
    <property type="match status" value="2"/>
</dbReference>
<feature type="compositionally biased region" description="Low complexity" evidence="23">
    <location>
        <begin position="248"/>
        <end position="267"/>
    </location>
</feature>
<keyword evidence="25" id="KW-1185">Reference proteome</keyword>
<dbReference type="SMART" id="SM00175">
    <property type="entry name" value="RAB"/>
    <property type="match status" value="2"/>
</dbReference>
<dbReference type="Proteomes" id="UP000736164">
    <property type="component" value="Unassembled WGS sequence"/>
</dbReference>
<dbReference type="FunFam" id="3.40.50.300:FF:000561">
    <property type="entry name" value="rho-related GTP-binding protein RhoV"/>
    <property type="match status" value="1"/>
</dbReference>
<evidence type="ECO:0000256" key="14">
    <source>
        <dbReference type="ARBA" id="ARBA00022842"/>
    </source>
</evidence>
<dbReference type="InterPro" id="IPR001806">
    <property type="entry name" value="Small_GTPase"/>
</dbReference>
<evidence type="ECO:0000256" key="9">
    <source>
        <dbReference type="ARBA" id="ARBA00022553"/>
    </source>
</evidence>
<comment type="function">
    <text evidence="22">The small GTPases Rab are key regulators of intracellular membrane trafficking, from the formation of transport vesicles to their fusion with membranes. Rabs cycle between an inactive GDP-bound form and an active GTP-bound form that is able to recruit to membranes different sets of downstream effectors directly responsible for vesicle formation, movement, tethering and fusion.</text>
</comment>
<protein>
    <recommendedName>
        <fullName evidence="22">Ras-related protein Rab-4</fullName>
    </recommendedName>
</protein>
<keyword evidence="12" id="KW-0967">Endosome</keyword>
<dbReference type="FunFam" id="3.40.50.300:FF:000280">
    <property type="entry name" value="Putative ras-related protein Rab-4B"/>
    <property type="match status" value="1"/>
</dbReference>
<keyword evidence="13" id="KW-0378">Hydrolase</keyword>
<dbReference type="InterPro" id="IPR005225">
    <property type="entry name" value="Small_GTP-bd"/>
</dbReference>
<dbReference type="InterPro" id="IPR050209">
    <property type="entry name" value="Rab_GTPases_membrane_traffic"/>
</dbReference>
<evidence type="ECO:0000256" key="12">
    <source>
        <dbReference type="ARBA" id="ARBA00022753"/>
    </source>
</evidence>
<evidence type="ECO:0000313" key="25">
    <source>
        <dbReference type="Proteomes" id="UP000736164"/>
    </source>
</evidence>
<keyword evidence="15 22" id="KW-0653">Protein transport</keyword>
<dbReference type="Gene3D" id="3.40.50.300">
    <property type="entry name" value="P-loop containing nucleotide triphosphate hydrolases"/>
    <property type="match status" value="2"/>
</dbReference>
<evidence type="ECO:0000256" key="4">
    <source>
        <dbReference type="ARBA" id="ARBA00006270"/>
    </source>
</evidence>
<evidence type="ECO:0000256" key="8">
    <source>
        <dbReference type="ARBA" id="ARBA00022481"/>
    </source>
</evidence>
<evidence type="ECO:0000256" key="23">
    <source>
        <dbReference type="SAM" id="MobiDB-lite"/>
    </source>
</evidence>
<feature type="region of interest" description="Disordered" evidence="23">
    <location>
        <begin position="247"/>
        <end position="270"/>
    </location>
</feature>
<evidence type="ECO:0000256" key="20">
    <source>
        <dbReference type="ARBA" id="ARBA00023289"/>
    </source>
</evidence>
<feature type="non-terminal residue" evidence="24">
    <location>
        <position position="1"/>
    </location>
</feature>
<dbReference type="PRINTS" id="PR00449">
    <property type="entry name" value="RASTRNSFRMNG"/>
</dbReference>
<dbReference type="GO" id="GO:0032482">
    <property type="term" value="P:Rab protein signal transduction"/>
    <property type="evidence" value="ECO:0007669"/>
    <property type="project" value="UniProtKB-UniRule"/>
</dbReference>
<dbReference type="GO" id="GO:0003925">
    <property type="term" value="F:G protein activity"/>
    <property type="evidence" value="ECO:0007669"/>
    <property type="project" value="UniProtKB-EC"/>
</dbReference>
<dbReference type="GO" id="GO:0015031">
    <property type="term" value="P:protein transport"/>
    <property type="evidence" value="ECO:0007669"/>
    <property type="project" value="UniProtKB-KW"/>
</dbReference>
<evidence type="ECO:0000256" key="22">
    <source>
        <dbReference type="RuleBase" id="RU367055"/>
    </source>
</evidence>
<comment type="similarity">
    <text evidence="5">Belongs to the small GTPase superfamily. Rho family.</text>
</comment>
<dbReference type="SMART" id="SM00176">
    <property type="entry name" value="RAN"/>
    <property type="match status" value="1"/>
</dbReference>
<keyword evidence="7" id="KW-1003">Cell membrane</keyword>
<dbReference type="GO" id="GO:0005886">
    <property type="term" value="C:plasma membrane"/>
    <property type="evidence" value="ECO:0007669"/>
    <property type="project" value="UniProtKB-SubCell"/>
</dbReference>
<dbReference type="InterPro" id="IPR027417">
    <property type="entry name" value="P-loop_NTPase"/>
</dbReference>
<dbReference type="PANTHER" id="PTHR47979">
    <property type="entry name" value="DRAB11-RELATED"/>
    <property type="match status" value="1"/>
</dbReference>
<keyword evidence="17 22" id="KW-0472">Membrane</keyword>
<evidence type="ECO:0000256" key="19">
    <source>
        <dbReference type="ARBA" id="ARBA00023288"/>
    </source>
</evidence>
<proteinExistence type="inferred from homology"/>
<dbReference type="Pfam" id="PF00071">
    <property type="entry name" value="Ras"/>
    <property type="match status" value="2"/>
</dbReference>
<dbReference type="SMART" id="SM00173">
    <property type="entry name" value="RAS"/>
    <property type="match status" value="2"/>
</dbReference>
<keyword evidence="9" id="KW-0597">Phosphoprotein</keyword>
<evidence type="ECO:0000256" key="3">
    <source>
        <dbReference type="ARBA" id="ARBA00004342"/>
    </source>
</evidence>
<keyword evidence="18" id="KW-0564">Palmitate</keyword>
<feature type="non-terminal residue" evidence="24">
    <location>
        <position position="959"/>
    </location>
</feature>
<dbReference type="PROSITE" id="PS51421">
    <property type="entry name" value="RAS"/>
    <property type="match status" value="2"/>
</dbReference>
<evidence type="ECO:0000256" key="1">
    <source>
        <dbReference type="ARBA" id="ARBA00001946"/>
    </source>
</evidence>
<evidence type="ECO:0000256" key="17">
    <source>
        <dbReference type="ARBA" id="ARBA00023136"/>
    </source>
</evidence>
<dbReference type="EMBL" id="JAAWVO010043183">
    <property type="protein sequence ID" value="MBN3319075.1"/>
    <property type="molecule type" value="Genomic_DNA"/>
</dbReference>
<dbReference type="GO" id="GO:0007010">
    <property type="term" value="P:cytoskeleton organization"/>
    <property type="evidence" value="ECO:0007669"/>
    <property type="project" value="UniProtKB-ARBA"/>
</dbReference>
<accession>A0A8J7NVA9</accession>
<keyword evidence="14" id="KW-0460">Magnesium</keyword>
<name>A0A8J7NVA9_ATRSP</name>
<keyword evidence="11 22" id="KW-0547">Nucleotide-binding</keyword>
<feature type="region of interest" description="Disordered" evidence="23">
    <location>
        <begin position="705"/>
        <end position="729"/>
    </location>
</feature>
<evidence type="ECO:0000256" key="2">
    <source>
        <dbReference type="ARBA" id="ARBA00004146"/>
    </source>
</evidence>
<dbReference type="GO" id="GO:0031901">
    <property type="term" value="C:early endosome membrane"/>
    <property type="evidence" value="ECO:0007669"/>
    <property type="project" value="UniProtKB-SubCell"/>
</dbReference>
<gene>
    <name evidence="24" type="primary">Rab4b</name>
    <name evidence="24" type="ORF">GTO95_0009005</name>
</gene>
<evidence type="ECO:0000256" key="5">
    <source>
        <dbReference type="ARBA" id="ARBA00010142"/>
    </source>
</evidence>
<organism evidence="24 25">
    <name type="scientific">Atractosteus spatula</name>
    <name type="common">Alligator gar</name>
    <name type="synonym">Lepisosteus spatula</name>
    <dbReference type="NCBI Taxonomy" id="7917"/>
    <lineage>
        <taxon>Eukaryota</taxon>
        <taxon>Metazoa</taxon>
        <taxon>Chordata</taxon>
        <taxon>Craniata</taxon>
        <taxon>Vertebrata</taxon>
        <taxon>Euteleostomi</taxon>
        <taxon>Actinopterygii</taxon>
        <taxon>Neopterygii</taxon>
        <taxon>Holostei</taxon>
        <taxon>Semionotiformes</taxon>
        <taxon>Lepisosteidae</taxon>
        <taxon>Atractosteus</taxon>
    </lineage>
</organism>
<evidence type="ECO:0000256" key="10">
    <source>
        <dbReference type="ARBA" id="ARBA00022723"/>
    </source>
</evidence>